<dbReference type="PROSITE" id="PS51355">
    <property type="entry name" value="GLUTATHIONE_PEROXID_3"/>
    <property type="match status" value="1"/>
</dbReference>
<evidence type="ECO:0000256" key="6">
    <source>
        <dbReference type="ARBA" id="ARBA00049091"/>
    </source>
</evidence>
<dbReference type="PANTHER" id="PTHR11592">
    <property type="entry name" value="GLUTATHIONE PEROXIDASE"/>
    <property type="match status" value="1"/>
</dbReference>
<evidence type="ECO:0000256" key="8">
    <source>
        <dbReference type="RuleBase" id="RU000499"/>
    </source>
</evidence>
<dbReference type="PROSITE" id="PS00763">
    <property type="entry name" value="GLUTATHIONE_PEROXID_2"/>
    <property type="match status" value="1"/>
</dbReference>
<dbReference type="Proteomes" id="UP000697127">
    <property type="component" value="Unassembled WGS sequence"/>
</dbReference>
<dbReference type="PRINTS" id="PR01011">
    <property type="entry name" value="GLUTPROXDASE"/>
</dbReference>
<evidence type="ECO:0000256" key="1">
    <source>
        <dbReference type="ARBA" id="ARBA00006926"/>
    </source>
</evidence>
<evidence type="ECO:0000256" key="4">
    <source>
        <dbReference type="ARBA" id="ARBA00023002"/>
    </source>
</evidence>
<reference evidence="10" key="1">
    <citation type="submission" date="2020-11" db="EMBL/GenBank/DDBJ databases">
        <title>Kefir isolates.</title>
        <authorList>
            <person name="Marcisauskas S."/>
            <person name="Kim Y."/>
            <person name="Blasche S."/>
        </authorList>
    </citation>
    <scope>NUCLEOTIDE SEQUENCE</scope>
    <source>
        <strain evidence="10">Olga-1</strain>
    </source>
</reference>
<keyword evidence="2 8" id="KW-0575">Peroxidase</keyword>
<dbReference type="InterPro" id="IPR029760">
    <property type="entry name" value="GPX_CS"/>
</dbReference>
<keyword evidence="11" id="KW-1185">Reference proteome</keyword>
<protein>
    <recommendedName>
        <fullName evidence="8">Glutathione peroxidase</fullName>
    </recommendedName>
</protein>
<name>A0A9P6WK65_9ASCO</name>
<comment type="similarity">
    <text evidence="1 8">Belongs to the glutathione peroxidase family.</text>
</comment>
<evidence type="ECO:0000313" key="11">
    <source>
        <dbReference type="Proteomes" id="UP000697127"/>
    </source>
</evidence>
<dbReference type="AlphaFoldDB" id="A0A9P6WK65"/>
<dbReference type="Pfam" id="PF00255">
    <property type="entry name" value="GSHPx"/>
    <property type="match status" value="1"/>
</dbReference>
<dbReference type="Gene3D" id="3.40.30.10">
    <property type="entry name" value="Glutaredoxin"/>
    <property type="match status" value="1"/>
</dbReference>
<evidence type="ECO:0000259" key="9">
    <source>
        <dbReference type="PROSITE" id="PS51352"/>
    </source>
</evidence>
<keyword evidence="5" id="KW-0676">Redox-active center</keyword>
<evidence type="ECO:0000256" key="7">
    <source>
        <dbReference type="PIRSR" id="PIRSR000303-1"/>
    </source>
</evidence>
<dbReference type="PANTHER" id="PTHR11592:SF78">
    <property type="entry name" value="GLUTATHIONE PEROXIDASE"/>
    <property type="match status" value="1"/>
</dbReference>
<organism evidence="10 11">
    <name type="scientific">Pichia californica</name>
    <dbReference type="NCBI Taxonomy" id="460514"/>
    <lineage>
        <taxon>Eukaryota</taxon>
        <taxon>Fungi</taxon>
        <taxon>Dikarya</taxon>
        <taxon>Ascomycota</taxon>
        <taxon>Saccharomycotina</taxon>
        <taxon>Pichiomycetes</taxon>
        <taxon>Pichiales</taxon>
        <taxon>Pichiaceae</taxon>
        <taxon>Pichia</taxon>
    </lineage>
</organism>
<evidence type="ECO:0000256" key="3">
    <source>
        <dbReference type="ARBA" id="ARBA00022862"/>
    </source>
</evidence>
<dbReference type="PIRSF" id="PIRSF000303">
    <property type="entry name" value="Glutathion_perox"/>
    <property type="match status" value="1"/>
</dbReference>
<evidence type="ECO:0000313" key="10">
    <source>
        <dbReference type="EMBL" id="KAG0688466.1"/>
    </source>
</evidence>
<keyword evidence="3" id="KW-0049">Antioxidant</keyword>
<dbReference type="GO" id="GO:0034599">
    <property type="term" value="P:cellular response to oxidative stress"/>
    <property type="evidence" value="ECO:0007669"/>
    <property type="project" value="TreeGrafter"/>
</dbReference>
<feature type="active site" evidence="7">
    <location>
        <position position="62"/>
    </location>
</feature>
<keyword evidence="4 8" id="KW-0560">Oxidoreductase</keyword>
<comment type="caution">
    <text evidence="10">The sequence shown here is derived from an EMBL/GenBank/DDBJ whole genome shotgun (WGS) entry which is preliminary data.</text>
</comment>
<dbReference type="FunFam" id="3.40.30.10:FF:000010">
    <property type="entry name" value="Glutathione peroxidase"/>
    <property type="match status" value="1"/>
</dbReference>
<dbReference type="SUPFAM" id="SSF52833">
    <property type="entry name" value="Thioredoxin-like"/>
    <property type="match status" value="1"/>
</dbReference>
<feature type="domain" description="Thioredoxin" evidence="9">
    <location>
        <begin position="22"/>
        <end position="186"/>
    </location>
</feature>
<proteinExistence type="inferred from homology"/>
<dbReference type="PROSITE" id="PS00460">
    <property type="entry name" value="GLUTATHIONE_PEROXID_1"/>
    <property type="match status" value="1"/>
</dbReference>
<dbReference type="GO" id="GO:0140824">
    <property type="term" value="F:thioredoxin-dependent peroxiredoxin activity"/>
    <property type="evidence" value="ECO:0007669"/>
    <property type="project" value="UniProtKB-EC"/>
</dbReference>
<dbReference type="InterPro" id="IPR029759">
    <property type="entry name" value="GPX_AS"/>
</dbReference>
<accession>A0A9P6WK65</accession>
<dbReference type="EMBL" id="PUHW01000149">
    <property type="protein sequence ID" value="KAG0688466.1"/>
    <property type="molecule type" value="Genomic_DNA"/>
</dbReference>
<dbReference type="InterPro" id="IPR036249">
    <property type="entry name" value="Thioredoxin-like_sf"/>
</dbReference>
<comment type="catalytic activity">
    <reaction evidence="6">
        <text>a hydroperoxide + [thioredoxin]-dithiol = an alcohol + [thioredoxin]-disulfide + H2O</text>
        <dbReference type="Rhea" id="RHEA:62620"/>
        <dbReference type="Rhea" id="RHEA-COMP:10698"/>
        <dbReference type="Rhea" id="RHEA-COMP:10700"/>
        <dbReference type="ChEBI" id="CHEBI:15377"/>
        <dbReference type="ChEBI" id="CHEBI:29950"/>
        <dbReference type="ChEBI" id="CHEBI:30879"/>
        <dbReference type="ChEBI" id="CHEBI:35924"/>
        <dbReference type="ChEBI" id="CHEBI:50058"/>
        <dbReference type="EC" id="1.11.1.24"/>
    </reaction>
</comment>
<dbReference type="InterPro" id="IPR013766">
    <property type="entry name" value="Thioredoxin_domain"/>
</dbReference>
<dbReference type="CDD" id="cd00340">
    <property type="entry name" value="GSH_Peroxidase"/>
    <property type="match status" value="1"/>
</dbReference>
<evidence type="ECO:0000256" key="2">
    <source>
        <dbReference type="ARBA" id="ARBA00022559"/>
    </source>
</evidence>
<gene>
    <name evidence="10" type="primary">HYR1</name>
    <name evidence="10" type="ORF">C6P40_000926</name>
</gene>
<sequence length="187" mass="21029">MSRTLLYTARQATTATTTKSFIRNMSTAKFYTFTPTANNGKPFPLADLEGKVVLIVNTASKCGFTKQYADLEELYKKYHDQGFEIIGFPCNQFAGQEPGSSEEIAEFCKLNFGVSFPIMKKIDVNGDNADPLYEYLKAEKPGLLGFKGIKWNFEKFLIDKKGKPYQRYSSIKNPASISGDIENLLKQ</sequence>
<evidence type="ECO:0000256" key="5">
    <source>
        <dbReference type="ARBA" id="ARBA00023284"/>
    </source>
</evidence>
<dbReference type="PROSITE" id="PS51352">
    <property type="entry name" value="THIOREDOXIN_2"/>
    <property type="match status" value="1"/>
</dbReference>
<dbReference type="InterPro" id="IPR000889">
    <property type="entry name" value="Glutathione_peroxidase"/>
</dbReference>